<gene>
    <name evidence="2" type="ORF">L5G33_14475</name>
</gene>
<keyword evidence="3" id="KW-1185">Reference proteome</keyword>
<evidence type="ECO:0000313" key="2">
    <source>
        <dbReference type="EMBL" id="MCF8589666.1"/>
    </source>
</evidence>
<evidence type="ECO:0000256" key="1">
    <source>
        <dbReference type="SAM" id="MobiDB-lite"/>
    </source>
</evidence>
<organism evidence="2 3">
    <name type="scientific">Gordonia liuliyuniae</name>
    <dbReference type="NCBI Taxonomy" id="2911517"/>
    <lineage>
        <taxon>Bacteria</taxon>
        <taxon>Bacillati</taxon>
        <taxon>Actinomycetota</taxon>
        <taxon>Actinomycetes</taxon>
        <taxon>Mycobacteriales</taxon>
        <taxon>Gordoniaceae</taxon>
        <taxon>Gordonia</taxon>
    </lineage>
</organism>
<feature type="region of interest" description="Disordered" evidence="1">
    <location>
        <begin position="24"/>
        <end position="54"/>
    </location>
</feature>
<reference evidence="2 3" key="1">
    <citation type="submission" date="2022-01" db="EMBL/GenBank/DDBJ databases">
        <authorList>
            <person name="Huang Y."/>
        </authorList>
    </citation>
    <scope>NUCLEOTIDE SEQUENCE [LARGE SCALE GENOMIC DNA]</scope>
    <source>
        <strain evidence="2 3">HY366</strain>
    </source>
</reference>
<comment type="caution">
    <text evidence="2">The sequence shown here is derived from an EMBL/GenBank/DDBJ whole genome shotgun (WGS) entry which is preliminary data.</text>
</comment>
<dbReference type="Proteomes" id="UP001200110">
    <property type="component" value="Unassembled WGS sequence"/>
</dbReference>
<name>A0ABS9IVS4_9ACTN</name>
<evidence type="ECO:0008006" key="4">
    <source>
        <dbReference type="Google" id="ProtNLM"/>
    </source>
</evidence>
<accession>A0ABS9IVS4</accession>
<dbReference type="EMBL" id="JAKKOR010000011">
    <property type="protein sequence ID" value="MCF8589666.1"/>
    <property type="molecule type" value="Genomic_DNA"/>
</dbReference>
<proteinExistence type="predicted"/>
<evidence type="ECO:0000313" key="3">
    <source>
        <dbReference type="Proteomes" id="UP001200110"/>
    </source>
</evidence>
<protein>
    <recommendedName>
        <fullName evidence="4">Secreted protein</fullName>
    </recommendedName>
</protein>
<dbReference type="RefSeq" id="WP_236998900.1">
    <property type="nucleotide sequence ID" value="NZ_JAKKOR010000011.1"/>
</dbReference>
<sequence>MGFLLAAVLICAIAFIGWRLIGLRQPPTEHPVPDRRRGAAPKGPDDDPDFLNSL</sequence>